<dbReference type="EMBL" id="JAGSXH010000125">
    <property type="protein sequence ID" value="MBS2966153.1"/>
    <property type="molecule type" value="Genomic_DNA"/>
</dbReference>
<reference evidence="2" key="1">
    <citation type="submission" date="2021-04" db="EMBL/GenBank/DDBJ databases">
        <title>Genome based classification of Actinospica acidithermotolerans sp. nov., an actinobacterium isolated from an Indonesian hot spring.</title>
        <authorList>
            <person name="Kusuma A.B."/>
            <person name="Putra K.E."/>
            <person name="Nafisah S."/>
            <person name="Loh J."/>
            <person name="Nouioui I."/>
            <person name="Goodfellow M."/>
        </authorList>
    </citation>
    <scope>NUCLEOTIDE SEQUENCE</scope>
    <source>
        <strain evidence="2">DSM 45618</strain>
    </source>
</reference>
<dbReference type="InterPro" id="IPR013022">
    <property type="entry name" value="Xyl_isomerase-like_TIM-brl"/>
</dbReference>
<keyword evidence="3" id="KW-1185">Reference proteome</keyword>
<accession>A0A8J7WRG5</accession>
<dbReference type="RefSeq" id="WP_211470948.1">
    <property type="nucleotide sequence ID" value="NZ_JAGSXH010000125.1"/>
</dbReference>
<sequence length="253" mass="27139">MTNPISVQLYSVREHMAADRDATLRRVAGLGYRAVEPYNPADDPKGFRALADELGLTVSGTHAGGLVREPEPGPTFEAVARLGTELAIVPAGIPEQEFTTLDGIARAADLLNGLAEQASGYGLKLAYHNHWWEFEPRIDGVHALEVLAQRLSPRVFLEIDTYWAAVAGAQVPELLERLGERVVALHVKDGPMVKGEPNTAVGTGAMPVRAILDARPDAWRVVEFDSCAGDVFEALAASHAYLTAVRDGRGGPA</sequence>
<evidence type="ECO:0000259" key="1">
    <source>
        <dbReference type="Pfam" id="PF01261"/>
    </source>
</evidence>
<proteinExistence type="predicted"/>
<protein>
    <submittedName>
        <fullName evidence="2">Sugar phosphate isomerase/epimerase</fullName>
    </submittedName>
</protein>
<evidence type="ECO:0000313" key="3">
    <source>
        <dbReference type="Proteomes" id="UP000677913"/>
    </source>
</evidence>
<dbReference type="Gene3D" id="3.20.20.150">
    <property type="entry name" value="Divalent-metal-dependent TIM barrel enzymes"/>
    <property type="match status" value="1"/>
</dbReference>
<evidence type="ECO:0000313" key="2">
    <source>
        <dbReference type="EMBL" id="MBS2966153.1"/>
    </source>
</evidence>
<feature type="domain" description="Xylose isomerase-like TIM barrel" evidence="1">
    <location>
        <begin position="25"/>
        <end position="213"/>
    </location>
</feature>
<dbReference type="PANTHER" id="PTHR12110:SF41">
    <property type="entry name" value="INOSOSE DEHYDRATASE"/>
    <property type="match status" value="1"/>
</dbReference>
<dbReference type="PANTHER" id="PTHR12110">
    <property type="entry name" value="HYDROXYPYRUVATE ISOMERASE"/>
    <property type="match status" value="1"/>
</dbReference>
<comment type="caution">
    <text evidence="2">The sequence shown here is derived from an EMBL/GenBank/DDBJ whole genome shotgun (WGS) entry which is preliminary data.</text>
</comment>
<dbReference type="GO" id="GO:0016853">
    <property type="term" value="F:isomerase activity"/>
    <property type="evidence" value="ECO:0007669"/>
    <property type="project" value="UniProtKB-KW"/>
</dbReference>
<gene>
    <name evidence="2" type="ORF">KGA66_24115</name>
</gene>
<dbReference type="InterPro" id="IPR050312">
    <property type="entry name" value="IolE/XylAMocC-like"/>
</dbReference>
<organism evidence="2 3">
    <name type="scientific">Actinocrinis puniceicyclus</name>
    <dbReference type="NCBI Taxonomy" id="977794"/>
    <lineage>
        <taxon>Bacteria</taxon>
        <taxon>Bacillati</taxon>
        <taxon>Actinomycetota</taxon>
        <taxon>Actinomycetes</taxon>
        <taxon>Catenulisporales</taxon>
        <taxon>Actinospicaceae</taxon>
        <taxon>Actinocrinis</taxon>
    </lineage>
</organism>
<dbReference type="AlphaFoldDB" id="A0A8J7WRG5"/>
<name>A0A8J7WRG5_9ACTN</name>
<dbReference type="Pfam" id="PF01261">
    <property type="entry name" value="AP_endonuc_2"/>
    <property type="match status" value="1"/>
</dbReference>
<keyword evidence="2" id="KW-0413">Isomerase</keyword>
<dbReference type="Proteomes" id="UP000677913">
    <property type="component" value="Unassembled WGS sequence"/>
</dbReference>
<dbReference type="InterPro" id="IPR036237">
    <property type="entry name" value="Xyl_isomerase-like_sf"/>
</dbReference>
<dbReference type="SUPFAM" id="SSF51658">
    <property type="entry name" value="Xylose isomerase-like"/>
    <property type="match status" value="1"/>
</dbReference>